<keyword evidence="12" id="KW-1207">Sterol metabolism</keyword>
<dbReference type="InterPro" id="IPR035102">
    <property type="entry name" value="Phosphomevalonate_kinase"/>
</dbReference>
<keyword evidence="5 15" id="KW-0808">Transferase</keyword>
<evidence type="ECO:0000256" key="2">
    <source>
        <dbReference type="ARBA" id="ARBA00006495"/>
    </source>
</evidence>
<dbReference type="PANTHER" id="PTHR31814:SF2">
    <property type="entry name" value="PHOSPHOMEVALONATE KINASE"/>
    <property type="match status" value="1"/>
</dbReference>
<dbReference type="GO" id="GO:0010142">
    <property type="term" value="P:farnesyl diphosphate biosynthetic process, mevalonate pathway"/>
    <property type="evidence" value="ECO:0007669"/>
    <property type="project" value="TreeGrafter"/>
</dbReference>
<evidence type="ECO:0000259" key="16">
    <source>
        <dbReference type="Pfam" id="PF00288"/>
    </source>
</evidence>
<evidence type="ECO:0000256" key="6">
    <source>
        <dbReference type="ARBA" id="ARBA00022741"/>
    </source>
</evidence>
<dbReference type="GO" id="GO:0006696">
    <property type="term" value="P:ergosterol biosynthetic process"/>
    <property type="evidence" value="ECO:0007669"/>
    <property type="project" value="TreeGrafter"/>
</dbReference>
<feature type="domain" description="GHMP kinase N-terminal" evidence="16">
    <location>
        <begin position="154"/>
        <end position="217"/>
    </location>
</feature>
<comment type="caution">
    <text evidence="17">The sequence shown here is derived from an EMBL/GenBank/DDBJ whole genome shotgun (WGS) entry which is preliminary data.</text>
</comment>
<sequence length="443" mass="47210">MPPSTVATSAPGKVLLAGGYLVLDRKHTGLVFGLSARINVVTSHIPTIEGVELNEIVVESPQFVDAQWRYGYRASTDGVKVTQLQVGPELKANPFVETTLSYALSYIHHVGKKDMSPAKVTILADDDYYSNPGTATTSKGERFVSFGVPLSGAHKTGLGSSAALVTSLTASLLSYYLTLDLDTDRGRRTLHNLAQAAHCAAQGKVGSGFDVAAAVYGSCLYRRFSPDVLSAVPEAGSPGFAERLAAVVDDAAGDVWDVEVAGGDVRLPPGVVLRMCDVDCGSQTVGMVKKVLTWRGHEPDASARLWGELQTRNEDLAAALRDGGDRGEEQVAGVLSQKLEAVRRLVRDMGARSGVPIEPESQTRLLDALGGVDGVYGGVVPGAGGYDALALLMRDDEATKKRVDDFLDGWSRDHDDSKVKLLKVKGEVEGVRKEELDVYAGWL</sequence>
<dbReference type="Pfam" id="PF00288">
    <property type="entry name" value="GHMP_kinases_N"/>
    <property type="match status" value="1"/>
</dbReference>
<evidence type="ECO:0000256" key="3">
    <source>
        <dbReference type="ARBA" id="ARBA00012958"/>
    </source>
</evidence>
<organism evidence="17 18">
    <name type="scientific">Geosmithia morbida</name>
    <dbReference type="NCBI Taxonomy" id="1094350"/>
    <lineage>
        <taxon>Eukaryota</taxon>
        <taxon>Fungi</taxon>
        <taxon>Dikarya</taxon>
        <taxon>Ascomycota</taxon>
        <taxon>Pezizomycotina</taxon>
        <taxon>Sordariomycetes</taxon>
        <taxon>Hypocreomycetidae</taxon>
        <taxon>Hypocreales</taxon>
        <taxon>Bionectriaceae</taxon>
        <taxon>Geosmithia</taxon>
    </lineage>
</organism>
<dbReference type="AlphaFoldDB" id="A0A9P5D7J6"/>
<comment type="similarity">
    <text evidence="2 15">Belongs to the GHMP kinase family. Mevalonate kinase subfamily.</text>
</comment>
<evidence type="ECO:0000256" key="5">
    <source>
        <dbReference type="ARBA" id="ARBA00022679"/>
    </source>
</evidence>
<keyword evidence="8" id="KW-0067">ATP-binding</keyword>
<dbReference type="Proteomes" id="UP000749293">
    <property type="component" value="Unassembled WGS sequence"/>
</dbReference>
<dbReference type="RefSeq" id="XP_035325358.1">
    <property type="nucleotide sequence ID" value="XM_035462428.1"/>
</dbReference>
<keyword evidence="7 15" id="KW-0418">Kinase</keyword>
<comment type="pathway">
    <text evidence="1 15">Isoprenoid biosynthesis; isopentenyl diphosphate biosynthesis via mevalonate pathway; isopentenyl diphosphate from (R)-mevalonate: step 2/3.</text>
</comment>
<dbReference type="GO" id="GO:0005524">
    <property type="term" value="F:ATP binding"/>
    <property type="evidence" value="ECO:0007669"/>
    <property type="project" value="UniProtKB-UniRule"/>
</dbReference>
<dbReference type="GeneID" id="55966673"/>
<gene>
    <name evidence="17" type="ORF">GMORB2_0443</name>
</gene>
<keyword evidence="9 15" id="KW-0752">Steroid biosynthesis</keyword>
<dbReference type="GO" id="GO:0005777">
    <property type="term" value="C:peroxisome"/>
    <property type="evidence" value="ECO:0007669"/>
    <property type="project" value="TreeGrafter"/>
</dbReference>
<evidence type="ECO:0000256" key="9">
    <source>
        <dbReference type="ARBA" id="ARBA00022955"/>
    </source>
</evidence>
<dbReference type="InterPro" id="IPR020568">
    <property type="entry name" value="Ribosomal_Su5_D2-typ_SF"/>
</dbReference>
<dbReference type="GO" id="GO:0004631">
    <property type="term" value="F:phosphomevalonate kinase activity"/>
    <property type="evidence" value="ECO:0007669"/>
    <property type="project" value="UniProtKB-UniRule"/>
</dbReference>
<keyword evidence="10" id="KW-0756">Sterol biosynthesis</keyword>
<dbReference type="PANTHER" id="PTHR31814">
    <property type="match status" value="1"/>
</dbReference>
<evidence type="ECO:0000256" key="4">
    <source>
        <dbReference type="ARBA" id="ARBA00022516"/>
    </source>
</evidence>
<keyword evidence="13 15" id="KW-0753">Steroid metabolism</keyword>
<dbReference type="Gene3D" id="3.30.70.890">
    <property type="entry name" value="GHMP kinase, C-terminal domain"/>
    <property type="match status" value="1"/>
</dbReference>
<dbReference type="InterPro" id="IPR006204">
    <property type="entry name" value="GHMP_kinase_N_dom"/>
</dbReference>
<protein>
    <recommendedName>
        <fullName evidence="3 15">Phosphomevalonate kinase</fullName>
        <ecNumber evidence="3 15">2.7.4.2</ecNumber>
    </recommendedName>
</protein>
<evidence type="ECO:0000256" key="11">
    <source>
        <dbReference type="ARBA" id="ARBA00023098"/>
    </source>
</evidence>
<accession>A0A9P5D7J6</accession>
<dbReference type="EC" id="2.7.4.2" evidence="3 15"/>
<name>A0A9P5D7J6_9HYPO</name>
<evidence type="ECO:0000256" key="15">
    <source>
        <dbReference type="PIRNR" id="PIRNR017288"/>
    </source>
</evidence>
<dbReference type="Gene3D" id="3.30.230.10">
    <property type="match status" value="1"/>
</dbReference>
<dbReference type="SUPFAM" id="SSF54211">
    <property type="entry name" value="Ribosomal protein S5 domain 2-like"/>
    <property type="match status" value="1"/>
</dbReference>
<keyword evidence="4 15" id="KW-0444">Lipid biosynthesis</keyword>
<evidence type="ECO:0000313" key="18">
    <source>
        <dbReference type="Proteomes" id="UP000749293"/>
    </source>
</evidence>
<dbReference type="OrthoDB" id="10262935at2759"/>
<reference evidence="17" key="1">
    <citation type="submission" date="2020-03" db="EMBL/GenBank/DDBJ databases">
        <title>Site-based positive gene gene selection in Geosmithia morbida across the United States reveals a broad range of putative effectors and factors for local host and environmental adapation.</title>
        <authorList>
            <person name="Onufrak A."/>
            <person name="Murdoch R.W."/>
            <person name="Gazis R."/>
            <person name="Huff M."/>
            <person name="Staton M."/>
            <person name="Klingeman W."/>
            <person name="Hadziabdic D."/>
        </authorList>
    </citation>
    <scope>NUCLEOTIDE SEQUENCE</scope>
    <source>
        <strain evidence="17">1262</strain>
    </source>
</reference>
<evidence type="ECO:0000256" key="14">
    <source>
        <dbReference type="ARBA" id="ARBA00029326"/>
    </source>
</evidence>
<dbReference type="InterPro" id="IPR014721">
    <property type="entry name" value="Ribsml_uS5_D2-typ_fold_subgr"/>
</dbReference>
<evidence type="ECO:0000313" key="17">
    <source>
        <dbReference type="EMBL" id="KAF4126706.1"/>
    </source>
</evidence>
<comment type="catalytic activity">
    <reaction evidence="14">
        <text>(R)-5-phosphomevalonate + ATP = (R)-5-diphosphomevalonate + ADP</text>
        <dbReference type="Rhea" id="RHEA:16341"/>
        <dbReference type="ChEBI" id="CHEBI:30616"/>
        <dbReference type="ChEBI" id="CHEBI:57557"/>
        <dbReference type="ChEBI" id="CHEBI:58146"/>
        <dbReference type="ChEBI" id="CHEBI:456216"/>
        <dbReference type="EC" id="2.7.4.2"/>
    </reaction>
    <physiologicalReaction direction="left-to-right" evidence="14">
        <dbReference type="Rhea" id="RHEA:16342"/>
    </physiologicalReaction>
</comment>
<dbReference type="GO" id="GO:0019287">
    <property type="term" value="P:isopentenyl diphosphate biosynthetic process, mevalonate pathway"/>
    <property type="evidence" value="ECO:0007669"/>
    <property type="project" value="UniProtKB-UniRule"/>
</dbReference>
<evidence type="ECO:0000256" key="12">
    <source>
        <dbReference type="ARBA" id="ARBA00023166"/>
    </source>
</evidence>
<evidence type="ECO:0000256" key="10">
    <source>
        <dbReference type="ARBA" id="ARBA00023011"/>
    </source>
</evidence>
<dbReference type="InterPro" id="IPR036554">
    <property type="entry name" value="GHMP_kinase_C_sf"/>
</dbReference>
<keyword evidence="11 15" id="KW-0443">Lipid metabolism</keyword>
<keyword evidence="18" id="KW-1185">Reference proteome</keyword>
<proteinExistence type="inferred from homology"/>
<dbReference type="EMBL" id="JAANYQ010000001">
    <property type="protein sequence ID" value="KAF4126706.1"/>
    <property type="molecule type" value="Genomic_DNA"/>
</dbReference>
<keyword evidence="6" id="KW-0547">Nucleotide-binding</keyword>
<dbReference type="PIRSF" id="PIRSF017288">
    <property type="entry name" value="PMK_GHMP_euk"/>
    <property type="match status" value="1"/>
</dbReference>
<evidence type="ECO:0000256" key="8">
    <source>
        <dbReference type="ARBA" id="ARBA00022840"/>
    </source>
</evidence>
<evidence type="ECO:0000256" key="7">
    <source>
        <dbReference type="ARBA" id="ARBA00022777"/>
    </source>
</evidence>
<dbReference type="InterPro" id="IPR016005">
    <property type="entry name" value="Erg8"/>
</dbReference>
<evidence type="ECO:0000256" key="13">
    <source>
        <dbReference type="ARBA" id="ARBA00023221"/>
    </source>
</evidence>
<evidence type="ECO:0000256" key="1">
    <source>
        <dbReference type="ARBA" id="ARBA00005017"/>
    </source>
</evidence>